<accession>A0A812SVR8</accession>
<keyword evidence="2" id="KW-1185">Reference proteome</keyword>
<feature type="non-terminal residue" evidence="1">
    <location>
        <position position="1"/>
    </location>
</feature>
<evidence type="ECO:0000313" key="2">
    <source>
        <dbReference type="Proteomes" id="UP000601435"/>
    </source>
</evidence>
<organism evidence="1 2">
    <name type="scientific">Symbiodinium necroappetens</name>
    <dbReference type="NCBI Taxonomy" id="1628268"/>
    <lineage>
        <taxon>Eukaryota</taxon>
        <taxon>Sar</taxon>
        <taxon>Alveolata</taxon>
        <taxon>Dinophyceae</taxon>
        <taxon>Suessiales</taxon>
        <taxon>Symbiodiniaceae</taxon>
        <taxon>Symbiodinium</taxon>
    </lineage>
</organism>
<dbReference type="Proteomes" id="UP000601435">
    <property type="component" value="Unassembled WGS sequence"/>
</dbReference>
<reference evidence="1" key="1">
    <citation type="submission" date="2021-02" db="EMBL/GenBank/DDBJ databases">
        <authorList>
            <person name="Dougan E. K."/>
            <person name="Rhodes N."/>
            <person name="Thang M."/>
            <person name="Chan C."/>
        </authorList>
    </citation>
    <scope>NUCLEOTIDE SEQUENCE</scope>
</reference>
<proteinExistence type="predicted"/>
<dbReference type="EMBL" id="CAJNJA010022850">
    <property type="protein sequence ID" value="CAE7500828.1"/>
    <property type="molecule type" value="Genomic_DNA"/>
</dbReference>
<evidence type="ECO:0000313" key="1">
    <source>
        <dbReference type="EMBL" id="CAE7500828.1"/>
    </source>
</evidence>
<gene>
    <name evidence="1" type="primary">TY4B-J</name>
    <name evidence="1" type="ORF">SNEC2469_LOCUS14256</name>
</gene>
<protein>
    <submittedName>
        <fullName evidence="1">TY4B-J protein</fullName>
    </submittedName>
</protein>
<dbReference type="OrthoDB" id="427109at2759"/>
<name>A0A812SVR8_9DINO</name>
<comment type="caution">
    <text evidence="1">The sequence shown here is derived from an EMBL/GenBank/DDBJ whole genome shotgun (WGS) entry which is preliminary data.</text>
</comment>
<dbReference type="AlphaFoldDB" id="A0A812SVR8"/>
<sequence>AHFCHGIPNPETPNFPVQQYLDHIKEEMDAFGPDVVCAASKGGVYLIGLWQTGLWRGPSLLINAHPSCKELPQGLPVVLAQGGNDEVYPTSRADLERLISTGTDNKCFLPEPRALEHCARYYVANSGPMASGQRTRIGDRHNMELATEKQ</sequence>